<dbReference type="EMBL" id="JAJGMW010000004">
    <property type="protein sequence ID" value="MCC4212028.1"/>
    <property type="molecule type" value="Genomic_DNA"/>
</dbReference>
<accession>A0ABS8GQN2</accession>
<name>A0ABS8GQN2_9FLAO</name>
<feature type="transmembrane region" description="Helical" evidence="4">
    <location>
        <begin position="46"/>
        <end position="71"/>
    </location>
</feature>
<dbReference type="SMART" id="SM00342">
    <property type="entry name" value="HTH_ARAC"/>
    <property type="match status" value="1"/>
</dbReference>
<organism evidence="6 7">
    <name type="scientific">Leeuwenhoekiella parthenopeia</name>
    <dbReference type="NCBI Taxonomy" id="2890320"/>
    <lineage>
        <taxon>Bacteria</taxon>
        <taxon>Pseudomonadati</taxon>
        <taxon>Bacteroidota</taxon>
        <taxon>Flavobacteriia</taxon>
        <taxon>Flavobacteriales</taxon>
        <taxon>Flavobacteriaceae</taxon>
        <taxon>Leeuwenhoekiella</taxon>
    </lineage>
</organism>
<evidence type="ECO:0000256" key="2">
    <source>
        <dbReference type="ARBA" id="ARBA00023125"/>
    </source>
</evidence>
<evidence type="ECO:0000313" key="6">
    <source>
        <dbReference type="EMBL" id="MCC4212028.1"/>
    </source>
</evidence>
<feature type="transmembrane region" description="Helical" evidence="4">
    <location>
        <begin position="112"/>
        <end position="131"/>
    </location>
</feature>
<proteinExistence type="predicted"/>
<dbReference type="PROSITE" id="PS01124">
    <property type="entry name" value="HTH_ARAC_FAMILY_2"/>
    <property type="match status" value="1"/>
</dbReference>
<feature type="transmembrane region" description="Helical" evidence="4">
    <location>
        <begin position="15"/>
        <end position="34"/>
    </location>
</feature>
<keyword evidence="4" id="KW-0812">Transmembrane</keyword>
<comment type="caution">
    <text evidence="6">The sequence shown here is derived from an EMBL/GenBank/DDBJ whole genome shotgun (WGS) entry which is preliminary data.</text>
</comment>
<dbReference type="InterPro" id="IPR018062">
    <property type="entry name" value="HTH_AraC-typ_CS"/>
</dbReference>
<dbReference type="Proteomes" id="UP001197770">
    <property type="component" value="Unassembled WGS sequence"/>
</dbReference>
<keyword evidence="4" id="KW-0472">Membrane</keyword>
<feature type="transmembrane region" description="Helical" evidence="4">
    <location>
        <begin position="77"/>
        <end position="97"/>
    </location>
</feature>
<feature type="domain" description="HTH araC/xylS-type" evidence="5">
    <location>
        <begin position="286"/>
        <end position="390"/>
    </location>
</feature>
<keyword evidence="3" id="KW-0804">Transcription</keyword>
<dbReference type="InterPro" id="IPR018060">
    <property type="entry name" value="HTH_AraC"/>
</dbReference>
<dbReference type="PROSITE" id="PS00041">
    <property type="entry name" value="HTH_ARAC_FAMILY_1"/>
    <property type="match status" value="1"/>
</dbReference>
<keyword evidence="1" id="KW-0805">Transcription regulation</keyword>
<dbReference type="InterPro" id="IPR009057">
    <property type="entry name" value="Homeodomain-like_sf"/>
</dbReference>
<dbReference type="PANTHER" id="PTHR43280:SF29">
    <property type="entry name" value="ARAC-FAMILY TRANSCRIPTIONAL REGULATOR"/>
    <property type="match status" value="1"/>
</dbReference>
<dbReference type="Pfam" id="PF12833">
    <property type="entry name" value="HTH_18"/>
    <property type="match status" value="1"/>
</dbReference>
<dbReference type="RefSeq" id="WP_228229125.1">
    <property type="nucleotide sequence ID" value="NZ_JAJGMW010000004.1"/>
</dbReference>
<feature type="transmembrane region" description="Helical" evidence="4">
    <location>
        <begin position="151"/>
        <end position="173"/>
    </location>
</feature>
<gene>
    <name evidence="6" type="ORF">LLW17_04795</name>
</gene>
<evidence type="ECO:0000259" key="5">
    <source>
        <dbReference type="PROSITE" id="PS01124"/>
    </source>
</evidence>
<protein>
    <submittedName>
        <fullName evidence="6">AraC family transcriptional regulator</fullName>
    </submittedName>
</protein>
<evidence type="ECO:0000256" key="4">
    <source>
        <dbReference type="SAM" id="Phobius"/>
    </source>
</evidence>
<dbReference type="SUPFAM" id="SSF46689">
    <property type="entry name" value="Homeodomain-like"/>
    <property type="match status" value="1"/>
</dbReference>
<feature type="transmembrane region" description="Helical" evidence="4">
    <location>
        <begin position="226"/>
        <end position="245"/>
    </location>
</feature>
<feature type="transmembrane region" description="Helical" evidence="4">
    <location>
        <begin position="194"/>
        <end position="214"/>
    </location>
</feature>
<sequence length="393" mass="46484">MSNDEILFFDFNQKSATLLIFFFNALIFSVVLLKRGISEDQQDSKWLAAFIFLCGLYVCPFMLGYAGWYSITSYREFMFFMPFQQLFLLGPVLYFYVRSLFDKNFSFTNRQLWHFLPALLYLIYSFIVFITDKFILDRFYFYADERDKDLVFWYQMAGLLSMLGYLGLCLFRYKNYRKDLEQEVSYAEEVSFKWVKNFLLAFSLILFLRVLFFILNPEWAQFGRKYWYYLSFSAVGMYITIEGYTHALKVRLPQRVSSDSLLENSETQSPERDIPVSAEELHVLKEEIESLMNSKQLHTNPRLTLSDLALELNTNRNRISEVINQGFGLNFNEYINARRIETVLDKLKSGEHLEKTLLGIALDCGFNSKSTFNRAFKKHTKLTPQQFITKNNL</sequence>
<evidence type="ECO:0000313" key="7">
    <source>
        <dbReference type="Proteomes" id="UP001197770"/>
    </source>
</evidence>
<evidence type="ECO:0000256" key="1">
    <source>
        <dbReference type="ARBA" id="ARBA00023015"/>
    </source>
</evidence>
<keyword evidence="2" id="KW-0238">DNA-binding</keyword>
<dbReference type="Gene3D" id="1.10.10.60">
    <property type="entry name" value="Homeodomain-like"/>
    <property type="match status" value="2"/>
</dbReference>
<dbReference type="PANTHER" id="PTHR43280">
    <property type="entry name" value="ARAC-FAMILY TRANSCRIPTIONAL REGULATOR"/>
    <property type="match status" value="1"/>
</dbReference>
<keyword evidence="4" id="KW-1133">Transmembrane helix</keyword>
<reference evidence="6 7" key="1">
    <citation type="submission" date="2021-11" db="EMBL/GenBank/DDBJ databases">
        <title>Seasonal and diel survey of microbial diversity of the Tyrrhenian coast.</title>
        <authorList>
            <person name="Gattoni G."/>
            <person name="Corral P."/>
        </authorList>
    </citation>
    <scope>NUCLEOTIDE SEQUENCE [LARGE SCALE GENOMIC DNA]</scope>
    <source>
        <strain evidence="6 7">Mr9</strain>
    </source>
</reference>
<keyword evidence="7" id="KW-1185">Reference proteome</keyword>
<evidence type="ECO:0000256" key="3">
    <source>
        <dbReference type="ARBA" id="ARBA00023163"/>
    </source>
</evidence>